<proteinExistence type="inferred from homology"/>
<evidence type="ECO:0000256" key="5">
    <source>
        <dbReference type="ARBA" id="ARBA00022475"/>
    </source>
</evidence>
<reference evidence="12" key="1">
    <citation type="journal article" date="2019" name="Int. J. Syst. Evol. Microbiol.">
        <title>The Global Catalogue of Microorganisms (GCM) 10K type strain sequencing project: providing services to taxonomists for standard genome sequencing and annotation.</title>
        <authorList>
            <consortium name="The Broad Institute Genomics Platform"/>
            <consortium name="The Broad Institute Genome Sequencing Center for Infectious Disease"/>
            <person name="Wu L."/>
            <person name="Ma J."/>
        </authorList>
    </citation>
    <scope>NUCLEOTIDE SEQUENCE [LARGE SCALE GENOMIC DNA]</scope>
    <source>
        <strain evidence="12">JCM 17021</strain>
    </source>
</reference>
<protein>
    <recommendedName>
        <fullName evidence="3">Flagellar FliJ protein</fullName>
    </recommendedName>
</protein>
<evidence type="ECO:0000256" key="1">
    <source>
        <dbReference type="ARBA" id="ARBA00004413"/>
    </source>
</evidence>
<evidence type="ECO:0000256" key="10">
    <source>
        <dbReference type="ARBA" id="ARBA00023225"/>
    </source>
</evidence>
<organism evidence="11 12">
    <name type="scientific">Leifsonia kafniensis</name>
    <dbReference type="NCBI Taxonomy" id="475957"/>
    <lineage>
        <taxon>Bacteria</taxon>
        <taxon>Bacillati</taxon>
        <taxon>Actinomycetota</taxon>
        <taxon>Actinomycetes</taxon>
        <taxon>Micrococcales</taxon>
        <taxon>Microbacteriaceae</taxon>
        <taxon>Leifsonia</taxon>
    </lineage>
</organism>
<evidence type="ECO:0000256" key="6">
    <source>
        <dbReference type="ARBA" id="ARBA00022500"/>
    </source>
</evidence>
<dbReference type="RefSeq" id="WP_345061836.1">
    <property type="nucleotide sequence ID" value="NZ_BAABCN010000002.1"/>
</dbReference>
<evidence type="ECO:0000256" key="2">
    <source>
        <dbReference type="ARBA" id="ARBA00010004"/>
    </source>
</evidence>
<evidence type="ECO:0000313" key="11">
    <source>
        <dbReference type="EMBL" id="GAA3863530.1"/>
    </source>
</evidence>
<evidence type="ECO:0000313" key="12">
    <source>
        <dbReference type="Proteomes" id="UP001501803"/>
    </source>
</evidence>
<sequence length="143" mass="15447">MGFSLAGLLRLRHLEEEEAGQALARANSRLEENSAREAQIRRKLGGGDDDVASVEVLRAVAAARASSRSMLAELEAVGRSHRQAADEARAAFSAARTRSKGLERLEEKHDLAVAVAELRTEQNALDEIASGARTRSEGAEGWR</sequence>
<gene>
    <name evidence="11" type="ORF">GCM10022381_04400</name>
</gene>
<dbReference type="InterPro" id="IPR012823">
    <property type="entry name" value="Flagell_FliJ"/>
</dbReference>
<comment type="subcellular location">
    <subcellularLocation>
        <location evidence="1">Cell membrane</location>
        <topology evidence="1">Peripheral membrane protein</topology>
        <orientation evidence="1">Cytoplasmic side</orientation>
    </subcellularLocation>
</comment>
<evidence type="ECO:0000256" key="3">
    <source>
        <dbReference type="ARBA" id="ARBA00020392"/>
    </source>
</evidence>
<keyword evidence="4" id="KW-0813">Transport</keyword>
<accession>A0ABP7K3A2</accession>
<dbReference type="InterPro" id="IPR053716">
    <property type="entry name" value="Flag_assembly_chemotaxis_eff"/>
</dbReference>
<keyword evidence="7" id="KW-1005">Bacterial flagellum biogenesis</keyword>
<keyword evidence="12" id="KW-1185">Reference proteome</keyword>
<comment type="caution">
    <text evidence="11">The sequence shown here is derived from an EMBL/GenBank/DDBJ whole genome shotgun (WGS) entry which is preliminary data.</text>
</comment>
<evidence type="ECO:0000256" key="8">
    <source>
        <dbReference type="ARBA" id="ARBA00022927"/>
    </source>
</evidence>
<comment type="similarity">
    <text evidence="2">Belongs to the FliJ family.</text>
</comment>
<evidence type="ECO:0000256" key="9">
    <source>
        <dbReference type="ARBA" id="ARBA00023136"/>
    </source>
</evidence>
<keyword evidence="8" id="KW-0653">Protein transport</keyword>
<dbReference type="Pfam" id="PF02050">
    <property type="entry name" value="FliJ"/>
    <property type="match status" value="1"/>
</dbReference>
<name>A0ABP7K3A2_9MICO</name>
<evidence type="ECO:0000256" key="7">
    <source>
        <dbReference type="ARBA" id="ARBA00022795"/>
    </source>
</evidence>
<keyword evidence="9" id="KW-0472">Membrane</keyword>
<keyword evidence="6" id="KW-0145">Chemotaxis</keyword>
<keyword evidence="5" id="KW-1003">Cell membrane</keyword>
<dbReference type="Proteomes" id="UP001501803">
    <property type="component" value="Unassembled WGS sequence"/>
</dbReference>
<keyword evidence="10" id="KW-1006">Bacterial flagellum protein export</keyword>
<dbReference type="Gene3D" id="1.10.287.1700">
    <property type="match status" value="1"/>
</dbReference>
<evidence type="ECO:0000256" key="4">
    <source>
        <dbReference type="ARBA" id="ARBA00022448"/>
    </source>
</evidence>
<dbReference type="EMBL" id="BAABCN010000002">
    <property type="protein sequence ID" value="GAA3863530.1"/>
    <property type="molecule type" value="Genomic_DNA"/>
</dbReference>